<organism evidence="2 3">
    <name type="scientific">Globodera pallida</name>
    <name type="common">Potato cyst nematode worm</name>
    <name type="synonym">Heterodera pallida</name>
    <dbReference type="NCBI Taxonomy" id="36090"/>
    <lineage>
        <taxon>Eukaryota</taxon>
        <taxon>Metazoa</taxon>
        <taxon>Ecdysozoa</taxon>
        <taxon>Nematoda</taxon>
        <taxon>Chromadorea</taxon>
        <taxon>Rhabditida</taxon>
        <taxon>Tylenchina</taxon>
        <taxon>Tylenchomorpha</taxon>
        <taxon>Tylenchoidea</taxon>
        <taxon>Heteroderidae</taxon>
        <taxon>Heteroderinae</taxon>
        <taxon>Globodera</taxon>
    </lineage>
</organism>
<reference evidence="3" key="3">
    <citation type="submission" date="2016-06" db="UniProtKB">
        <authorList>
            <consortium name="WormBaseParasite"/>
        </authorList>
    </citation>
    <scope>IDENTIFICATION</scope>
</reference>
<evidence type="ECO:0000313" key="3">
    <source>
        <dbReference type="WBParaSite" id="GPLIN_001251900"/>
    </source>
</evidence>
<name>A0A183CI13_GLOPA</name>
<accession>A0A183CI13</accession>
<feature type="region of interest" description="Disordered" evidence="1">
    <location>
        <begin position="59"/>
        <end position="78"/>
    </location>
</feature>
<protein>
    <submittedName>
        <fullName evidence="3">Uncharacterized protein</fullName>
    </submittedName>
</protein>
<reference evidence="2" key="1">
    <citation type="submission" date="2013-12" db="EMBL/GenBank/DDBJ databases">
        <authorList>
            <person name="Aslett M."/>
        </authorList>
    </citation>
    <scope>NUCLEOTIDE SEQUENCE [LARGE SCALE GENOMIC DNA]</scope>
    <source>
        <strain evidence="2">Lindley</strain>
    </source>
</reference>
<dbReference type="AlphaFoldDB" id="A0A183CI13"/>
<dbReference type="WBParaSite" id="GPLIN_001251900">
    <property type="protein sequence ID" value="GPLIN_001251900"/>
    <property type="gene ID" value="GPLIN_001251900"/>
</dbReference>
<proteinExistence type="predicted"/>
<evidence type="ECO:0000313" key="2">
    <source>
        <dbReference type="Proteomes" id="UP000050741"/>
    </source>
</evidence>
<dbReference type="Proteomes" id="UP000050741">
    <property type="component" value="Unassembled WGS sequence"/>
</dbReference>
<keyword evidence="2" id="KW-1185">Reference proteome</keyword>
<sequence length="78" mass="8682">MLPTDYGMLGVTQAVPRADPCKQTAPLGRRLRANLPRPPKKSWPGYGVPAQVRAQHRLRDPLHARMLPPRLANPCPPE</sequence>
<reference evidence="2" key="2">
    <citation type="submission" date="2014-05" db="EMBL/GenBank/DDBJ databases">
        <title>The genome and life-stage specific transcriptomes of Globodera pallida elucidate key aspects of plant parasitism by a cyst nematode.</title>
        <authorList>
            <person name="Cotton J.A."/>
            <person name="Lilley C.J."/>
            <person name="Jones L.M."/>
            <person name="Kikuchi T."/>
            <person name="Reid A.J."/>
            <person name="Thorpe P."/>
            <person name="Tsai I.J."/>
            <person name="Beasley H."/>
            <person name="Blok V."/>
            <person name="Cock P.J.A."/>
            <person name="Van den Akker S.E."/>
            <person name="Holroyd N."/>
            <person name="Hunt M."/>
            <person name="Mantelin S."/>
            <person name="Naghra H."/>
            <person name="Pain A."/>
            <person name="Palomares-Rius J.E."/>
            <person name="Zarowiecki M."/>
            <person name="Berriman M."/>
            <person name="Jones J.T."/>
            <person name="Urwin P.E."/>
        </authorList>
    </citation>
    <scope>NUCLEOTIDE SEQUENCE [LARGE SCALE GENOMIC DNA]</scope>
    <source>
        <strain evidence="2">Lindley</strain>
    </source>
</reference>
<evidence type="ECO:0000256" key="1">
    <source>
        <dbReference type="SAM" id="MobiDB-lite"/>
    </source>
</evidence>